<feature type="compositionally biased region" description="Low complexity" evidence="3">
    <location>
        <begin position="414"/>
        <end position="429"/>
    </location>
</feature>
<evidence type="ECO:0000313" key="7">
    <source>
        <dbReference type="Proteomes" id="UP000193862"/>
    </source>
</evidence>
<gene>
    <name evidence="6" type="primary">macA</name>
    <name evidence="6" type="ORF">AQS8620_02432</name>
</gene>
<comment type="similarity">
    <text evidence="1">Belongs to the membrane fusion protein (MFP) (TC 8.A.1) family.</text>
</comment>
<dbReference type="GO" id="GO:0015562">
    <property type="term" value="F:efflux transmembrane transporter activity"/>
    <property type="evidence" value="ECO:0007669"/>
    <property type="project" value="TreeGrafter"/>
</dbReference>
<reference evidence="6 7" key="1">
    <citation type="submission" date="2017-03" db="EMBL/GenBank/DDBJ databases">
        <authorList>
            <person name="Afonso C.L."/>
            <person name="Miller P.J."/>
            <person name="Scott M.A."/>
            <person name="Spackman E."/>
            <person name="Goraichik I."/>
            <person name="Dimitrov K.M."/>
            <person name="Suarez D.L."/>
            <person name="Swayne D.E."/>
        </authorList>
    </citation>
    <scope>NUCLEOTIDE SEQUENCE [LARGE SCALE GENOMIC DNA]</scope>
    <source>
        <strain evidence="6 7">CECT 8620</strain>
    </source>
</reference>
<dbReference type="SUPFAM" id="SSF111369">
    <property type="entry name" value="HlyD-like secretion proteins"/>
    <property type="match status" value="1"/>
</dbReference>
<dbReference type="GO" id="GO:1990281">
    <property type="term" value="C:efflux pump complex"/>
    <property type="evidence" value="ECO:0007669"/>
    <property type="project" value="TreeGrafter"/>
</dbReference>
<keyword evidence="4" id="KW-0732">Signal</keyword>
<dbReference type="InterPro" id="IPR006143">
    <property type="entry name" value="RND_pump_MFP"/>
</dbReference>
<keyword evidence="2" id="KW-0175">Coiled coil</keyword>
<feature type="chain" id="PRO_5013051473" evidence="4">
    <location>
        <begin position="34"/>
        <end position="429"/>
    </location>
</feature>
<dbReference type="RefSeq" id="WP_085837157.1">
    <property type="nucleotide sequence ID" value="NZ_FWFS01000009.1"/>
</dbReference>
<evidence type="ECO:0000259" key="5">
    <source>
        <dbReference type="Pfam" id="PF25954"/>
    </source>
</evidence>
<evidence type="ECO:0000256" key="2">
    <source>
        <dbReference type="SAM" id="Coils"/>
    </source>
</evidence>
<dbReference type="Pfam" id="PF25954">
    <property type="entry name" value="Beta-barrel_RND_2"/>
    <property type="match status" value="1"/>
</dbReference>
<dbReference type="EMBL" id="FWFS01000009">
    <property type="protein sequence ID" value="SLN55412.1"/>
    <property type="molecule type" value="Genomic_DNA"/>
</dbReference>
<dbReference type="InterPro" id="IPR058792">
    <property type="entry name" value="Beta-barrel_RND_2"/>
</dbReference>
<proteinExistence type="inferred from homology"/>
<dbReference type="PANTHER" id="PTHR30469:SF15">
    <property type="entry name" value="HLYD FAMILY OF SECRETION PROTEINS"/>
    <property type="match status" value="1"/>
</dbReference>
<organism evidence="6 7">
    <name type="scientific">Aquimixticola soesokkakensis</name>
    <dbReference type="NCBI Taxonomy" id="1519096"/>
    <lineage>
        <taxon>Bacteria</taxon>
        <taxon>Pseudomonadati</taxon>
        <taxon>Pseudomonadota</taxon>
        <taxon>Alphaproteobacteria</taxon>
        <taxon>Rhodobacterales</taxon>
        <taxon>Paracoccaceae</taxon>
        <taxon>Aquimixticola</taxon>
    </lineage>
</organism>
<dbReference type="Gene3D" id="1.10.287.470">
    <property type="entry name" value="Helix hairpin bin"/>
    <property type="match status" value="1"/>
</dbReference>
<accession>A0A1Y5T477</accession>
<feature type="region of interest" description="Disordered" evidence="3">
    <location>
        <begin position="401"/>
        <end position="429"/>
    </location>
</feature>
<dbReference type="AlphaFoldDB" id="A0A1Y5T477"/>
<feature type="signal peptide" evidence="4">
    <location>
        <begin position="1"/>
        <end position="33"/>
    </location>
</feature>
<sequence length="429" mass="43718">MPTFSLSRGAVAFVLVGLLAPLPAVLLPASAAAEDAQKPASQSSARIPTVTTAQAQPRDLVARVPVTGSLVARGEVLVYPDTGGYAVTALEADIGDSVAKGDVLATLDARTLTQKLAQAQAELARAQAAARQAESQVISAQSARTQAAQTLSRSQSLRDSGATTQSALDDALTADQTAQATLQNAQDGVAVAQAQTQQAEVALAIARQDLDAAQIKAPASGIISARNGQIGGIASASGEPLYRIIRDGEVEVEVEVTETDLAQLAVGQRATLDIAGLAPVEGRLRRLAPVVDATSRLGAVRIATPAQAGLRPGLFVGGWITTAERNSLAVPATAVISDARGDYVLLVRESAQTPGVGTLERRDVTAGLLWQDWREITDGLSAGDVVLARAGAFFAPGDTVRSAAESAQDSGPTTGAAAADQTADAGSAQ</sequence>
<evidence type="ECO:0000256" key="4">
    <source>
        <dbReference type="SAM" id="SignalP"/>
    </source>
</evidence>
<evidence type="ECO:0000256" key="1">
    <source>
        <dbReference type="ARBA" id="ARBA00009477"/>
    </source>
</evidence>
<evidence type="ECO:0000256" key="3">
    <source>
        <dbReference type="SAM" id="MobiDB-lite"/>
    </source>
</evidence>
<dbReference type="PANTHER" id="PTHR30469">
    <property type="entry name" value="MULTIDRUG RESISTANCE PROTEIN MDTA"/>
    <property type="match status" value="1"/>
</dbReference>
<name>A0A1Y5T477_9RHOB</name>
<dbReference type="OrthoDB" id="7422354at2"/>
<feature type="coiled-coil region" evidence="2">
    <location>
        <begin position="109"/>
        <end position="143"/>
    </location>
</feature>
<feature type="domain" description="CusB-like beta-barrel" evidence="5">
    <location>
        <begin position="252"/>
        <end position="317"/>
    </location>
</feature>
<dbReference type="Gene3D" id="2.40.420.20">
    <property type="match status" value="1"/>
</dbReference>
<protein>
    <submittedName>
        <fullName evidence="6">Macrolide export protein MacA</fullName>
    </submittedName>
</protein>
<evidence type="ECO:0000313" key="6">
    <source>
        <dbReference type="EMBL" id="SLN55412.1"/>
    </source>
</evidence>
<dbReference type="Gene3D" id="2.40.50.100">
    <property type="match status" value="1"/>
</dbReference>
<keyword evidence="7" id="KW-1185">Reference proteome</keyword>
<dbReference type="NCBIfam" id="TIGR01730">
    <property type="entry name" value="RND_mfp"/>
    <property type="match status" value="1"/>
</dbReference>
<dbReference type="Gene3D" id="2.40.30.170">
    <property type="match status" value="1"/>
</dbReference>
<dbReference type="Proteomes" id="UP000193862">
    <property type="component" value="Unassembled WGS sequence"/>
</dbReference>